<dbReference type="Pfam" id="PF04307">
    <property type="entry name" value="YdjM"/>
    <property type="match status" value="1"/>
</dbReference>
<evidence type="ECO:0000313" key="2">
    <source>
        <dbReference type="EMBL" id="KAA0695832.1"/>
    </source>
</evidence>
<keyword evidence="1" id="KW-0812">Transmembrane</keyword>
<dbReference type="InterPro" id="IPR053170">
    <property type="entry name" value="Transcription_regulator"/>
</dbReference>
<dbReference type="InterPro" id="IPR007404">
    <property type="entry name" value="YdjM-like"/>
</dbReference>
<dbReference type="Proteomes" id="UP000463138">
    <property type="component" value="Unassembled WGS sequence"/>
</dbReference>
<organism evidence="2 3">
    <name type="scientific">Halopseudomonas laoshanensis</name>
    <dbReference type="NCBI Taxonomy" id="2268758"/>
    <lineage>
        <taxon>Bacteria</taxon>
        <taxon>Pseudomonadati</taxon>
        <taxon>Pseudomonadota</taxon>
        <taxon>Gammaproteobacteria</taxon>
        <taxon>Pseudomonadales</taxon>
        <taxon>Pseudomonadaceae</taxon>
        <taxon>Halopseudomonas</taxon>
    </lineage>
</organism>
<dbReference type="OrthoDB" id="9781927at2"/>
<dbReference type="GO" id="GO:0016787">
    <property type="term" value="F:hydrolase activity"/>
    <property type="evidence" value="ECO:0007669"/>
    <property type="project" value="UniProtKB-KW"/>
</dbReference>
<accession>A0A7V7KXM9</accession>
<dbReference type="RefSeq" id="WP_149330841.1">
    <property type="nucleotide sequence ID" value="NZ_QOVF01000001.1"/>
</dbReference>
<gene>
    <name evidence="2" type="ORF">DT594_00175</name>
</gene>
<sequence>MDSITQAMLGASIGGAMLGRWHGRKALVAGALLGTLPDMDVVINYGDAVANMTYHRGFSHSLFVLTALSLLLAWGWRRWRPNPDYSGVRLGLCLWLILVTHVLLDAFTSYGTQLFWPMITPPVSISSIFIIDPLYTVPLLLAVVIGLIIGLKGKGLTLQYTALTLSTLYLASTLVGKQMAENNLQLALERDGIDAQAVFITPTPFNTVLWRVVAVAGDDYYEGLVSWFDDKPPVLERLPRHYTEAAPSLEGSEQHERLRWFTRDILRYDLIDNQWVVTDLRLGMTGYHPFRFALARVNPQDQSTQLIEHVETWPAEPRDMSQLTDLRKRALDSSYPLSLRDLTKDLGRSPLRLGESGPGS</sequence>
<keyword evidence="3" id="KW-1185">Reference proteome</keyword>
<dbReference type="PANTHER" id="PTHR40031">
    <property type="entry name" value="HYPOTHETICAL MEMBRANE SPANNING PROTEIN"/>
    <property type="match status" value="1"/>
</dbReference>
<feature type="transmembrane region" description="Helical" evidence="1">
    <location>
        <begin position="88"/>
        <end position="108"/>
    </location>
</feature>
<feature type="transmembrane region" description="Helical" evidence="1">
    <location>
        <begin position="128"/>
        <end position="151"/>
    </location>
</feature>
<name>A0A7V7KXM9_9GAMM</name>
<dbReference type="PANTHER" id="PTHR40031:SF1">
    <property type="entry name" value="MEMBRANE-BOUND METAL-DEPENDENT HYDROLASE"/>
    <property type="match status" value="1"/>
</dbReference>
<protein>
    <submittedName>
        <fullName evidence="2">Metal-dependent hydrolase</fullName>
    </submittedName>
</protein>
<reference evidence="2 3" key="1">
    <citation type="submission" date="2018-07" db="EMBL/GenBank/DDBJ databases">
        <title>Pseudomonas laoshanensis sp. nov., isolated from soil.</title>
        <authorList>
            <person name="Sun J."/>
            <person name="Yu L."/>
            <person name="Wang M."/>
            <person name="Zhang C."/>
        </authorList>
    </citation>
    <scope>NUCLEOTIDE SEQUENCE [LARGE SCALE GENOMIC DNA]</scope>
    <source>
        <strain evidence="2 3">Y22</strain>
    </source>
</reference>
<comment type="caution">
    <text evidence="2">The sequence shown here is derived from an EMBL/GenBank/DDBJ whole genome shotgun (WGS) entry which is preliminary data.</text>
</comment>
<feature type="transmembrane region" description="Helical" evidence="1">
    <location>
        <begin position="58"/>
        <end position="76"/>
    </location>
</feature>
<proteinExistence type="predicted"/>
<evidence type="ECO:0000313" key="3">
    <source>
        <dbReference type="Proteomes" id="UP000463138"/>
    </source>
</evidence>
<evidence type="ECO:0000256" key="1">
    <source>
        <dbReference type="SAM" id="Phobius"/>
    </source>
</evidence>
<dbReference type="AlphaFoldDB" id="A0A7V7KXM9"/>
<keyword evidence="2" id="KW-0378">Hydrolase</keyword>
<dbReference type="EMBL" id="QOVF01000001">
    <property type="protein sequence ID" value="KAA0695832.1"/>
    <property type="molecule type" value="Genomic_DNA"/>
</dbReference>
<keyword evidence="1" id="KW-1133">Transmembrane helix</keyword>
<keyword evidence="1" id="KW-0472">Membrane</keyword>